<accession>A0A2K9NUA8</accession>
<dbReference type="EMBL" id="CP025704">
    <property type="protein sequence ID" value="AUN98675.1"/>
    <property type="molecule type" value="Genomic_DNA"/>
</dbReference>
<organism evidence="3 4">
    <name type="scientific">Bacteriovorax stolpii</name>
    <name type="common">Bdellovibrio stolpii</name>
    <dbReference type="NCBI Taxonomy" id="960"/>
    <lineage>
        <taxon>Bacteria</taxon>
        <taxon>Pseudomonadati</taxon>
        <taxon>Bdellovibrionota</taxon>
        <taxon>Bacteriovoracia</taxon>
        <taxon>Bacteriovoracales</taxon>
        <taxon>Bacteriovoracaceae</taxon>
        <taxon>Bacteriovorax</taxon>
    </lineage>
</organism>
<gene>
    <name evidence="3" type="ORF">C0V70_11295</name>
</gene>
<sequence length="565" mass="62088">MEWFQRIGLREKVLLTVVVTCIICASASLGVGVYFKNREFREGLVSKAQTIHSRIHVASQYVAKQGGLANMVDFYKKKYKSSDELTEEDKRIIIQQVPIYAAMRIGAVDSEKEMYSFRVFSNEPRNKDNQATPEEMKIFNRFSGDTNLDEIVHDSGRYVTVYRPVRIKEKSGCLTCHGDPLTSPWGNGKDILGQKMENWEDGKLHGVFAITSDVKMIAAENQDAGKISATTYMSGFITVGAFFALTMAYFIVRSPLETLKNVTINLENSKALLMQASEQIGEASTDLASSSKQQSISLNDTATSVKEMSSMIESNSMNAQEAANASIRSKTKADSGKAVVKKMIDSMKVIDQSNQDIVEQINQSNNELKSIIQVISEIENKTKVINEIVFQTKLLSFNASVEASRAGEHGKGFAVVAEEIGNLAQMSGKASLEISTMLEESMEKVDRIIEKTKANVDSLVLSGNEKIENGVMTAKECGDVLEEIFRNVSNVTKIASAIETAGAEQAEGISEINKALDELHQVTQKNSHTGLETASAAEKLASESRALNIIVSELSQTIYGDKKKS</sequence>
<dbReference type="GO" id="GO:0007165">
    <property type="term" value="P:signal transduction"/>
    <property type="evidence" value="ECO:0007669"/>
    <property type="project" value="InterPro"/>
</dbReference>
<dbReference type="GO" id="GO:0016020">
    <property type="term" value="C:membrane"/>
    <property type="evidence" value="ECO:0007669"/>
    <property type="project" value="InterPro"/>
</dbReference>
<evidence type="ECO:0000313" key="4">
    <source>
        <dbReference type="Proteomes" id="UP000235584"/>
    </source>
</evidence>
<dbReference type="RefSeq" id="WP_102243966.1">
    <property type="nucleotide sequence ID" value="NZ_CP025704.1"/>
</dbReference>
<evidence type="ECO:0000256" key="2">
    <source>
        <dbReference type="ARBA" id="ARBA00029447"/>
    </source>
</evidence>
<name>A0A2K9NUA8_BACTC</name>
<dbReference type="Proteomes" id="UP000235584">
    <property type="component" value="Chromosome"/>
</dbReference>
<keyword evidence="1" id="KW-0145">Chemotaxis</keyword>
<evidence type="ECO:0000313" key="3">
    <source>
        <dbReference type="EMBL" id="AUN98675.1"/>
    </source>
</evidence>
<keyword evidence="4" id="KW-1185">Reference proteome</keyword>
<evidence type="ECO:0000256" key="1">
    <source>
        <dbReference type="ARBA" id="ARBA00022500"/>
    </source>
</evidence>
<dbReference type="PANTHER" id="PTHR43531:SF11">
    <property type="entry name" value="METHYL-ACCEPTING CHEMOTAXIS PROTEIN 3"/>
    <property type="match status" value="1"/>
</dbReference>
<dbReference type="SUPFAM" id="SSF58104">
    <property type="entry name" value="Methyl-accepting chemotaxis protein (MCP) signaling domain"/>
    <property type="match status" value="1"/>
</dbReference>
<dbReference type="InterPro" id="IPR004089">
    <property type="entry name" value="MCPsignal_dom"/>
</dbReference>
<dbReference type="OrthoDB" id="5293200at2"/>
<reference evidence="3 4" key="1">
    <citation type="submission" date="2018-01" db="EMBL/GenBank/DDBJ databases">
        <title>Complete genome sequence of Bacteriovorax stolpii DSM12778.</title>
        <authorList>
            <person name="Tang B."/>
            <person name="Chang J."/>
        </authorList>
    </citation>
    <scope>NUCLEOTIDE SEQUENCE [LARGE SCALE GENOMIC DNA]</scope>
    <source>
        <strain evidence="3 4">DSM 12778</strain>
    </source>
</reference>
<dbReference type="GO" id="GO:0006935">
    <property type="term" value="P:chemotaxis"/>
    <property type="evidence" value="ECO:0007669"/>
    <property type="project" value="UniProtKB-KW"/>
</dbReference>
<proteinExistence type="inferred from homology"/>
<dbReference type="SMART" id="SM00283">
    <property type="entry name" value="MA"/>
    <property type="match status" value="1"/>
</dbReference>
<protein>
    <submittedName>
        <fullName evidence="3">Uncharacterized protein</fullName>
    </submittedName>
</protein>
<dbReference type="PANTHER" id="PTHR43531">
    <property type="entry name" value="PROTEIN ICFG"/>
    <property type="match status" value="1"/>
</dbReference>
<dbReference type="PROSITE" id="PS50111">
    <property type="entry name" value="CHEMOTAXIS_TRANSDUC_2"/>
    <property type="match status" value="1"/>
</dbReference>
<dbReference type="KEGG" id="bsto:C0V70_11295"/>
<dbReference type="InterPro" id="IPR021796">
    <property type="entry name" value="Tll0287-like_dom"/>
</dbReference>
<dbReference type="Pfam" id="PF11845">
    <property type="entry name" value="Tll0287-like"/>
    <property type="match status" value="1"/>
</dbReference>
<dbReference type="AlphaFoldDB" id="A0A2K9NUA8"/>
<comment type="similarity">
    <text evidence="2">Belongs to the methyl-accepting chemotaxis (MCP) protein family.</text>
</comment>
<dbReference type="Gene3D" id="1.10.287.950">
    <property type="entry name" value="Methyl-accepting chemotaxis protein"/>
    <property type="match status" value="1"/>
</dbReference>
<dbReference type="InterPro" id="IPR051310">
    <property type="entry name" value="MCP_chemotaxis"/>
</dbReference>
<dbReference type="Pfam" id="PF00015">
    <property type="entry name" value="MCPsignal"/>
    <property type="match status" value="1"/>
</dbReference>